<dbReference type="AlphaFoldDB" id="A0A4Z2FAS3"/>
<comment type="caution">
    <text evidence="1">The sequence shown here is derived from an EMBL/GenBank/DDBJ whole genome shotgun (WGS) entry which is preliminary data.</text>
</comment>
<name>A0A4Z2FAS3_9TELE</name>
<sequence>MTWIQGDMANDTCALPANDPDPGLGLEVGVRSSLEGKAVRSSSGLGVLVQFCQGFWEGCPDCGSMSGVERWLPWKGSVCVSSSRGTPTIRSCLMRGRRPCVDWLRGLEPSGGFP</sequence>
<accession>A0A4Z2FAS3</accession>
<dbReference type="Proteomes" id="UP000314294">
    <property type="component" value="Unassembled WGS sequence"/>
</dbReference>
<evidence type="ECO:0000313" key="2">
    <source>
        <dbReference type="Proteomes" id="UP000314294"/>
    </source>
</evidence>
<protein>
    <submittedName>
        <fullName evidence="1">Uncharacterized protein</fullName>
    </submittedName>
</protein>
<gene>
    <name evidence="1" type="ORF">EYF80_051811</name>
</gene>
<proteinExistence type="predicted"/>
<organism evidence="1 2">
    <name type="scientific">Liparis tanakae</name>
    <name type="common">Tanaka's snailfish</name>
    <dbReference type="NCBI Taxonomy" id="230148"/>
    <lineage>
        <taxon>Eukaryota</taxon>
        <taxon>Metazoa</taxon>
        <taxon>Chordata</taxon>
        <taxon>Craniata</taxon>
        <taxon>Vertebrata</taxon>
        <taxon>Euteleostomi</taxon>
        <taxon>Actinopterygii</taxon>
        <taxon>Neopterygii</taxon>
        <taxon>Teleostei</taxon>
        <taxon>Neoteleostei</taxon>
        <taxon>Acanthomorphata</taxon>
        <taxon>Eupercaria</taxon>
        <taxon>Perciformes</taxon>
        <taxon>Cottioidei</taxon>
        <taxon>Cottales</taxon>
        <taxon>Liparidae</taxon>
        <taxon>Liparis</taxon>
    </lineage>
</organism>
<dbReference type="EMBL" id="SRLO01001416">
    <property type="protein sequence ID" value="TNN38025.1"/>
    <property type="molecule type" value="Genomic_DNA"/>
</dbReference>
<keyword evidence="2" id="KW-1185">Reference proteome</keyword>
<reference evidence="1 2" key="1">
    <citation type="submission" date="2019-03" db="EMBL/GenBank/DDBJ databases">
        <title>First draft genome of Liparis tanakae, snailfish: a comprehensive survey of snailfish specific genes.</title>
        <authorList>
            <person name="Kim W."/>
            <person name="Song I."/>
            <person name="Jeong J.-H."/>
            <person name="Kim D."/>
            <person name="Kim S."/>
            <person name="Ryu S."/>
            <person name="Song J.Y."/>
            <person name="Lee S.K."/>
        </authorList>
    </citation>
    <scope>NUCLEOTIDE SEQUENCE [LARGE SCALE GENOMIC DNA]</scope>
    <source>
        <tissue evidence="1">Muscle</tissue>
    </source>
</reference>
<evidence type="ECO:0000313" key="1">
    <source>
        <dbReference type="EMBL" id="TNN38025.1"/>
    </source>
</evidence>